<dbReference type="Pfam" id="PF10011">
    <property type="entry name" value="DUF2254"/>
    <property type="match status" value="1"/>
</dbReference>
<keyword evidence="2" id="KW-1133">Transmembrane helix</keyword>
<keyword evidence="4" id="KW-1185">Reference proteome</keyword>
<dbReference type="OrthoDB" id="2955631at2"/>
<evidence type="ECO:0000313" key="4">
    <source>
        <dbReference type="Proteomes" id="UP000289546"/>
    </source>
</evidence>
<dbReference type="Proteomes" id="UP000289546">
    <property type="component" value="Unassembled WGS sequence"/>
</dbReference>
<evidence type="ECO:0000313" key="3">
    <source>
        <dbReference type="EMBL" id="RXH26535.1"/>
    </source>
</evidence>
<feature type="transmembrane region" description="Helical" evidence="2">
    <location>
        <begin position="138"/>
        <end position="158"/>
    </location>
</feature>
<keyword evidence="2" id="KW-0812">Transmembrane</keyword>
<protein>
    <recommendedName>
        <fullName evidence="5">DUF2254 domain-containing protein</fullName>
    </recommendedName>
</protein>
<evidence type="ECO:0000256" key="1">
    <source>
        <dbReference type="SAM" id="MobiDB-lite"/>
    </source>
</evidence>
<reference evidence="3 4" key="1">
    <citation type="submission" date="2015-04" db="EMBL/GenBank/DDBJ databases">
        <title>Comparative genomics of rhizobia nodulating Arachis hypogaea in China.</title>
        <authorList>
            <person name="Li Y."/>
        </authorList>
    </citation>
    <scope>NUCLEOTIDE SEQUENCE [LARGE SCALE GENOMIC DNA]</scope>
    <source>
        <strain evidence="3 4">CCBAU 51757</strain>
    </source>
</reference>
<sequence length="448" mass="48482">MLSLARPSRRHSGIVKGGGMQLWLIPTLYAIASVAAGFLVPRLEATFLAVSLNLSTSSAQAYLSAVASGMMALTGIVFSIAFVLVQFNAVVYSPRLVVWFARDRLLFHSLGMFVATFMYSLATLAWVDRQGAQGVPFLSAAIVAAMLVASVLMLAQLVQRLNNLQIIRVLQALGDIGRQVIVSAYQAVPWRTSGNAAPAQRPTCAPALTVKHIGNPQSVTSIDIAGLVGLACRMDGLIMIECGVGDTLLEDSVILHAHGANSLVMEKELSACVHLDEQRTFEQDPKYAMRLLVDVAIKALSPAINDPTTAVQAIDQIEDLLRRLAKCDLDACQAFDEDGVLRVIYRMPTWEDYLALAFDEIRQFGSTSIQVMRRLRAALAELAECVDGDRAKLVRDYLGHLDSGIERSSFDAQDRAAARIEDRQGLGLSHHHGLASPAASDEKGRAVS</sequence>
<feature type="transmembrane region" description="Helical" evidence="2">
    <location>
        <begin position="105"/>
        <end position="126"/>
    </location>
</feature>
<dbReference type="EMBL" id="LBJQ01000081">
    <property type="protein sequence ID" value="RXH26535.1"/>
    <property type="molecule type" value="Genomic_DNA"/>
</dbReference>
<evidence type="ECO:0000256" key="2">
    <source>
        <dbReference type="SAM" id="Phobius"/>
    </source>
</evidence>
<name>A0A4Q0S3Y9_9BRAD</name>
<dbReference type="AlphaFoldDB" id="A0A4Q0S3Y9"/>
<accession>A0A4Q0S3Y9</accession>
<keyword evidence="2" id="KW-0472">Membrane</keyword>
<dbReference type="InterPro" id="IPR018723">
    <property type="entry name" value="DUF2254_membrane"/>
</dbReference>
<feature type="transmembrane region" description="Helical" evidence="2">
    <location>
        <begin position="21"/>
        <end position="41"/>
    </location>
</feature>
<gene>
    <name evidence="3" type="ORF">XH99_19395</name>
</gene>
<feature type="region of interest" description="Disordered" evidence="1">
    <location>
        <begin position="425"/>
        <end position="448"/>
    </location>
</feature>
<feature type="transmembrane region" description="Helical" evidence="2">
    <location>
        <begin position="61"/>
        <end position="85"/>
    </location>
</feature>
<organism evidence="3 4">
    <name type="scientific">Bradyrhizobium nanningense</name>
    <dbReference type="NCBI Taxonomy" id="1325118"/>
    <lineage>
        <taxon>Bacteria</taxon>
        <taxon>Pseudomonadati</taxon>
        <taxon>Pseudomonadota</taxon>
        <taxon>Alphaproteobacteria</taxon>
        <taxon>Hyphomicrobiales</taxon>
        <taxon>Nitrobacteraceae</taxon>
        <taxon>Bradyrhizobium</taxon>
    </lineage>
</organism>
<comment type="caution">
    <text evidence="3">The sequence shown here is derived from an EMBL/GenBank/DDBJ whole genome shotgun (WGS) entry which is preliminary data.</text>
</comment>
<proteinExistence type="predicted"/>
<evidence type="ECO:0008006" key="5">
    <source>
        <dbReference type="Google" id="ProtNLM"/>
    </source>
</evidence>